<gene>
    <name evidence="6" type="ORF">SAMN05444414_14121</name>
</gene>
<keyword evidence="4" id="KW-0804">Transcription</keyword>
<feature type="domain" description="HTH lysR-type" evidence="5">
    <location>
        <begin position="19"/>
        <end position="68"/>
    </location>
</feature>
<evidence type="ECO:0000256" key="4">
    <source>
        <dbReference type="ARBA" id="ARBA00023163"/>
    </source>
</evidence>
<dbReference type="Proteomes" id="UP000184191">
    <property type="component" value="Unassembled WGS sequence"/>
</dbReference>
<dbReference type="PROSITE" id="PS50931">
    <property type="entry name" value="HTH_LYSR"/>
    <property type="match status" value="1"/>
</dbReference>
<accession>A0A1M7DHR0</accession>
<evidence type="ECO:0000259" key="5">
    <source>
        <dbReference type="PROSITE" id="PS50931"/>
    </source>
</evidence>
<evidence type="ECO:0000313" key="7">
    <source>
        <dbReference type="Proteomes" id="UP000184191"/>
    </source>
</evidence>
<dbReference type="PRINTS" id="PR00039">
    <property type="entry name" value="HTHLYSR"/>
</dbReference>
<proteinExistence type="inferred from homology"/>
<dbReference type="GO" id="GO:0003700">
    <property type="term" value="F:DNA-binding transcription factor activity"/>
    <property type="evidence" value="ECO:0007669"/>
    <property type="project" value="InterPro"/>
</dbReference>
<dbReference type="InterPro" id="IPR058163">
    <property type="entry name" value="LysR-type_TF_proteobact-type"/>
</dbReference>
<dbReference type="AlphaFoldDB" id="A0A1M7DHR0"/>
<dbReference type="STRING" id="1054996.SAMN05444414_14121"/>
<keyword evidence="7" id="KW-1185">Reference proteome</keyword>
<dbReference type="InterPro" id="IPR036388">
    <property type="entry name" value="WH-like_DNA-bd_sf"/>
</dbReference>
<reference evidence="7" key="1">
    <citation type="submission" date="2016-11" db="EMBL/GenBank/DDBJ databases">
        <authorList>
            <person name="Varghese N."/>
            <person name="Submissions S."/>
        </authorList>
    </citation>
    <scope>NUCLEOTIDE SEQUENCE [LARGE SCALE GENOMIC DNA]</scope>
    <source>
        <strain evidence="7">DSM 29327</strain>
    </source>
</reference>
<dbReference type="EMBL" id="FRBN01000041">
    <property type="protein sequence ID" value="SHL79005.1"/>
    <property type="molecule type" value="Genomic_DNA"/>
</dbReference>
<dbReference type="RefSeq" id="WP_073200816.1">
    <property type="nucleotide sequence ID" value="NZ_FRBN01000041.1"/>
</dbReference>
<dbReference type="InterPro" id="IPR005119">
    <property type="entry name" value="LysR_subst-bd"/>
</dbReference>
<comment type="similarity">
    <text evidence="1">Belongs to the LysR transcriptional regulatory family.</text>
</comment>
<sequence length="309" mass="33429">MSDSKNQALQKLAAAASLLEAIARTESFTKAAQELGIQQSAVSHKLRSLEAVLGFALFTRTTRKVAPTHQGALICTACRVSTEAISSALNEATRLGDAQNTILSVSSSLAMKWLVPAMKRAQERELKITLNIDDQLTVLGQSGMPHAAVRFGPGPYVGFHTTPLCKCHVMSVAHKRLAKSLRPKGGKKSVLLRDVSAEEDGTGMTWENYLADDFEAARFDLTMKFSRSDVALQAAIAGLGHSLGRTLLVENDLDVGLISLSGPMVAIKSRYWLVTTADFAATKAYGRLEEWLHSEVRRSKAMLGNQGAF</sequence>
<dbReference type="SUPFAM" id="SSF53850">
    <property type="entry name" value="Periplasmic binding protein-like II"/>
    <property type="match status" value="1"/>
</dbReference>
<protein>
    <submittedName>
        <fullName evidence="6">LysR family transcriptional regulator, glycine cleavage system transcriptional activator</fullName>
    </submittedName>
</protein>
<keyword evidence="3" id="KW-0238">DNA-binding</keyword>
<dbReference type="InterPro" id="IPR000847">
    <property type="entry name" value="LysR_HTH_N"/>
</dbReference>
<dbReference type="InterPro" id="IPR036390">
    <property type="entry name" value="WH_DNA-bd_sf"/>
</dbReference>
<evidence type="ECO:0000256" key="3">
    <source>
        <dbReference type="ARBA" id="ARBA00023125"/>
    </source>
</evidence>
<dbReference type="Gene3D" id="1.10.10.10">
    <property type="entry name" value="Winged helix-like DNA-binding domain superfamily/Winged helix DNA-binding domain"/>
    <property type="match status" value="1"/>
</dbReference>
<evidence type="ECO:0000256" key="2">
    <source>
        <dbReference type="ARBA" id="ARBA00023015"/>
    </source>
</evidence>
<name>A0A1M7DHR0_9RHOB</name>
<dbReference type="OrthoDB" id="7282659at2"/>
<dbReference type="GO" id="GO:0003677">
    <property type="term" value="F:DNA binding"/>
    <property type="evidence" value="ECO:0007669"/>
    <property type="project" value="UniProtKB-KW"/>
</dbReference>
<dbReference type="Pfam" id="PF00126">
    <property type="entry name" value="HTH_1"/>
    <property type="match status" value="1"/>
</dbReference>
<dbReference type="Gene3D" id="3.40.190.10">
    <property type="entry name" value="Periplasmic binding protein-like II"/>
    <property type="match status" value="2"/>
</dbReference>
<evidence type="ECO:0000313" key="6">
    <source>
        <dbReference type="EMBL" id="SHL79005.1"/>
    </source>
</evidence>
<dbReference type="SUPFAM" id="SSF46785">
    <property type="entry name" value="Winged helix' DNA-binding domain"/>
    <property type="match status" value="1"/>
</dbReference>
<organism evidence="6 7">
    <name type="scientific">Roseovarius marisflavi</name>
    <dbReference type="NCBI Taxonomy" id="1054996"/>
    <lineage>
        <taxon>Bacteria</taxon>
        <taxon>Pseudomonadati</taxon>
        <taxon>Pseudomonadota</taxon>
        <taxon>Alphaproteobacteria</taxon>
        <taxon>Rhodobacterales</taxon>
        <taxon>Roseobacteraceae</taxon>
        <taxon>Roseovarius</taxon>
    </lineage>
</organism>
<evidence type="ECO:0000256" key="1">
    <source>
        <dbReference type="ARBA" id="ARBA00009437"/>
    </source>
</evidence>
<dbReference type="Pfam" id="PF03466">
    <property type="entry name" value="LysR_substrate"/>
    <property type="match status" value="1"/>
</dbReference>
<keyword evidence="2" id="KW-0805">Transcription regulation</keyword>
<dbReference type="PANTHER" id="PTHR30537:SF5">
    <property type="entry name" value="HTH-TYPE TRANSCRIPTIONAL ACTIVATOR TTDR-RELATED"/>
    <property type="match status" value="1"/>
</dbReference>
<dbReference type="PANTHER" id="PTHR30537">
    <property type="entry name" value="HTH-TYPE TRANSCRIPTIONAL REGULATOR"/>
    <property type="match status" value="1"/>
</dbReference>